<gene>
    <name evidence="1" type="ORF">I595_3590</name>
</gene>
<proteinExistence type="predicted"/>
<accession>A0A0P7AY08</accession>
<reference evidence="1 2" key="1">
    <citation type="submission" date="2015-09" db="EMBL/GenBank/DDBJ databases">
        <title>Genome sequence of the marine flavobacterium Croceitalea dokdonensis DOKDO 023 that contains proton- and sodium-pumping rhodopsins.</title>
        <authorList>
            <person name="Kwon S.-K."/>
            <person name="Lee H.K."/>
            <person name="Kwak M.-J."/>
            <person name="Kim J.F."/>
        </authorList>
    </citation>
    <scope>NUCLEOTIDE SEQUENCE [LARGE SCALE GENOMIC DNA]</scope>
    <source>
        <strain evidence="1 2">DOKDO 023</strain>
    </source>
</reference>
<comment type="caution">
    <text evidence="1">The sequence shown here is derived from an EMBL/GenBank/DDBJ whole genome shotgun (WGS) entry which is preliminary data.</text>
</comment>
<keyword evidence="2" id="KW-1185">Reference proteome</keyword>
<protein>
    <submittedName>
        <fullName evidence="1">Uncharacterized protein</fullName>
    </submittedName>
</protein>
<name>A0A0P7AY08_9FLAO</name>
<sequence>MRVALGFSDFSNRKTYAAAGIKKPVPNKNRFLFTLIVFR</sequence>
<dbReference type="Proteomes" id="UP000050280">
    <property type="component" value="Unassembled WGS sequence"/>
</dbReference>
<dbReference type="AlphaFoldDB" id="A0A0P7AY08"/>
<organism evidence="1 2">
    <name type="scientific">Croceitalea dokdonensis DOKDO 023</name>
    <dbReference type="NCBI Taxonomy" id="1300341"/>
    <lineage>
        <taxon>Bacteria</taxon>
        <taxon>Pseudomonadati</taxon>
        <taxon>Bacteroidota</taxon>
        <taxon>Flavobacteriia</taxon>
        <taxon>Flavobacteriales</taxon>
        <taxon>Flavobacteriaceae</taxon>
        <taxon>Croceitalea</taxon>
    </lineage>
</organism>
<dbReference type="EMBL" id="LDJX01000011">
    <property type="protein sequence ID" value="KPM30294.1"/>
    <property type="molecule type" value="Genomic_DNA"/>
</dbReference>
<evidence type="ECO:0000313" key="1">
    <source>
        <dbReference type="EMBL" id="KPM30294.1"/>
    </source>
</evidence>
<evidence type="ECO:0000313" key="2">
    <source>
        <dbReference type="Proteomes" id="UP000050280"/>
    </source>
</evidence>